<dbReference type="AlphaFoldDB" id="A0A4S4FUI3"/>
<evidence type="ECO:0008006" key="3">
    <source>
        <dbReference type="Google" id="ProtNLM"/>
    </source>
</evidence>
<comment type="caution">
    <text evidence="1">The sequence shown here is derived from an EMBL/GenBank/DDBJ whole genome shotgun (WGS) entry which is preliminary data.</text>
</comment>
<dbReference type="Proteomes" id="UP000309133">
    <property type="component" value="Unassembled WGS sequence"/>
</dbReference>
<dbReference type="Pfam" id="PF20242">
    <property type="entry name" value="Emfourin"/>
    <property type="match status" value="1"/>
</dbReference>
<protein>
    <recommendedName>
        <fullName evidence="3">Metalloprotease</fullName>
    </recommendedName>
</protein>
<name>A0A4S4FUI3_9MICO</name>
<organism evidence="1 2">
    <name type="scientific">Naasia lichenicola</name>
    <dbReference type="NCBI Taxonomy" id="2565933"/>
    <lineage>
        <taxon>Bacteria</taxon>
        <taxon>Bacillati</taxon>
        <taxon>Actinomycetota</taxon>
        <taxon>Actinomycetes</taxon>
        <taxon>Micrococcales</taxon>
        <taxon>Microbacteriaceae</taxon>
        <taxon>Naasia</taxon>
    </lineage>
</organism>
<evidence type="ECO:0000313" key="1">
    <source>
        <dbReference type="EMBL" id="THG33485.1"/>
    </source>
</evidence>
<sequence>MITITITRTGGFAGISRQWTLQMEATEWRELVSAAAPPPPSAPDGSADRFVYRIRGGRRSLTIPDSHLDGPWRELVDRARSAGEP</sequence>
<dbReference type="RefSeq" id="WP_136426267.1">
    <property type="nucleotide sequence ID" value="NZ_SSSM01000001.1"/>
</dbReference>
<gene>
    <name evidence="1" type="ORF">E6C64_03885</name>
</gene>
<dbReference type="OrthoDB" id="4947318at2"/>
<evidence type="ECO:0000313" key="2">
    <source>
        <dbReference type="Proteomes" id="UP000309133"/>
    </source>
</evidence>
<dbReference type="EMBL" id="SSSM01000001">
    <property type="protein sequence ID" value="THG33485.1"/>
    <property type="molecule type" value="Genomic_DNA"/>
</dbReference>
<keyword evidence="2" id="KW-1185">Reference proteome</keyword>
<reference evidence="1 2" key="1">
    <citation type="submission" date="2019-04" db="EMBL/GenBank/DDBJ databases">
        <authorList>
            <person name="Jiang L."/>
        </authorList>
    </citation>
    <scope>NUCLEOTIDE SEQUENCE [LARGE SCALE GENOMIC DNA]</scope>
    <source>
        <strain evidence="1 2">YIM 131853</strain>
    </source>
</reference>
<accession>A0A4S4FUI3</accession>
<proteinExistence type="predicted"/>
<dbReference type="InterPro" id="IPR049457">
    <property type="entry name" value="Emfourin"/>
</dbReference>